<sequence>MSPSRRYLFVAAGPDWGRHPSSLSHIIGVVVRNHPVIWINSIAQRSPRLSRHDIVRAVHKGWASLRPTSRREHDGPLVVHPRAIPYHRLPSVRSVNGWLIARQLRPLLARFPGHKVVLVATNPAVVALANSLRPDATIYFCMDDYARMHDSDARLIEVCERLMLARADATVVTAQALVDSKTWQGRRPIYLPQGVDVAHFQNPGPPPAALSALPRPIIGFQGIIGARVDIELLEKIARRFPAASLVLVGKEEMDISPLKRLPNVHAVGPVSYADLPSVIQVFDVGLVAYRDDEHVAYVNPLKLLEYLALGQEVVSVPIPELAAHEHHVHRARGHEPYLATLEAVISRYPFDPADKARHRAYATAQSWEMRARDFMGLCEDLLWEPHSAPATADRAALARQRIGL</sequence>
<name>A0A1C2G0M0_9GAMM</name>
<dbReference type="Pfam" id="PF13692">
    <property type="entry name" value="Glyco_trans_1_4"/>
    <property type="match status" value="1"/>
</dbReference>
<proteinExistence type="predicted"/>
<dbReference type="SUPFAM" id="SSF53756">
    <property type="entry name" value="UDP-Glycosyltransferase/glycogen phosphorylase"/>
    <property type="match status" value="1"/>
</dbReference>
<dbReference type="EMBL" id="PSYR01000001">
    <property type="protein sequence ID" value="RCN59022.1"/>
    <property type="molecule type" value="Genomic_DNA"/>
</dbReference>
<gene>
    <name evidence="1" type="ORF">C4900_04565</name>
</gene>
<dbReference type="AlphaFoldDB" id="A0A1C2G0M0"/>
<comment type="caution">
    <text evidence="1">The sequence shown here is derived from an EMBL/GenBank/DDBJ whole genome shotgun (WGS) entry which is preliminary data.</text>
</comment>
<dbReference type="OrthoDB" id="9769600at2"/>
<reference evidence="1 2" key="1">
    <citation type="submission" date="2018-02" db="EMBL/GenBank/DDBJ databases">
        <title>Insights into the biology of acidophilic members of the Acidiferrobacteraceae family derived from comparative genomic analyses.</title>
        <authorList>
            <person name="Issotta F."/>
            <person name="Thyssen C."/>
            <person name="Mena C."/>
            <person name="Moya A."/>
            <person name="Bellenberg S."/>
            <person name="Sproer C."/>
            <person name="Covarrubias P.C."/>
            <person name="Sand W."/>
            <person name="Quatrini R."/>
            <person name="Vera M."/>
        </authorList>
    </citation>
    <scope>NUCLEOTIDE SEQUENCE [LARGE SCALE GENOMIC DNA]</scope>
    <source>
        <strain evidence="2">m-1</strain>
    </source>
</reference>
<protein>
    <submittedName>
        <fullName evidence="1">Uncharacterized protein</fullName>
    </submittedName>
</protein>
<organism evidence="1 2">
    <name type="scientific">Acidiferrobacter thiooxydans</name>
    <dbReference type="NCBI Taxonomy" id="163359"/>
    <lineage>
        <taxon>Bacteria</taxon>
        <taxon>Pseudomonadati</taxon>
        <taxon>Pseudomonadota</taxon>
        <taxon>Gammaproteobacteria</taxon>
        <taxon>Acidiferrobacterales</taxon>
        <taxon>Acidiferrobacteraceae</taxon>
        <taxon>Acidiferrobacter</taxon>
    </lineage>
</organism>
<dbReference type="Gene3D" id="3.40.50.2000">
    <property type="entry name" value="Glycogen Phosphorylase B"/>
    <property type="match status" value="1"/>
</dbReference>
<dbReference type="STRING" id="163359.A9R16_13800"/>
<dbReference type="Proteomes" id="UP000253250">
    <property type="component" value="Unassembled WGS sequence"/>
</dbReference>
<dbReference type="RefSeq" id="WP_065971117.1">
    <property type="nucleotide sequence ID" value="NZ_CP080624.1"/>
</dbReference>
<evidence type="ECO:0000313" key="1">
    <source>
        <dbReference type="EMBL" id="RCN59022.1"/>
    </source>
</evidence>
<evidence type="ECO:0000313" key="2">
    <source>
        <dbReference type="Proteomes" id="UP000253250"/>
    </source>
</evidence>
<keyword evidence="2" id="KW-1185">Reference proteome</keyword>
<accession>A0A1C2G0M0</accession>